<dbReference type="EMBL" id="JACHVZ010000020">
    <property type="protein sequence ID" value="MBB2931617.1"/>
    <property type="molecule type" value="Genomic_DNA"/>
</dbReference>
<dbReference type="Proteomes" id="UP000533533">
    <property type="component" value="Unassembled WGS sequence"/>
</dbReference>
<dbReference type="EMBL" id="QJSQ01000044">
    <property type="protein sequence ID" value="PYE13646.1"/>
    <property type="molecule type" value="Genomic_DNA"/>
</dbReference>
<name>A0A2U1A4R0_9BURK</name>
<organism evidence="3 4">
    <name type="scientific">Paraburkholderia silvatlantica</name>
    <dbReference type="NCBI Taxonomy" id="321895"/>
    <lineage>
        <taxon>Bacteria</taxon>
        <taxon>Pseudomonadati</taxon>
        <taxon>Pseudomonadota</taxon>
        <taxon>Betaproteobacteria</taxon>
        <taxon>Burkholderiales</taxon>
        <taxon>Burkholderiaceae</taxon>
        <taxon>Paraburkholderia</taxon>
    </lineage>
</organism>
<comment type="caution">
    <text evidence="3">The sequence shown here is derived from an EMBL/GenBank/DDBJ whole genome shotgun (WGS) entry which is preliminary data.</text>
</comment>
<feature type="chain" id="PRO_5030057714" description="CVNH domain-containing protein" evidence="1">
    <location>
        <begin position="29"/>
        <end position="122"/>
    </location>
</feature>
<gene>
    <name evidence="3" type="ORF">C7410_14422</name>
    <name evidence="2" type="ORF">FHX59_006088</name>
</gene>
<evidence type="ECO:0000313" key="2">
    <source>
        <dbReference type="EMBL" id="MBB2931617.1"/>
    </source>
</evidence>
<protein>
    <recommendedName>
        <fullName evidence="6">CVNH domain-containing protein</fullName>
    </recommendedName>
</protein>
<proteinExistence type="predicted"/>
<evidence type="ECO:0000313" key="4">
    <source>
        <dbReference type="Proteomes" id="UP000247772"/>
    </source>
</evidence>
<evidence type="ECO:0008006" key="6">
    <source>
        <dbReference type="Google" id="ProtNLM"/>
    </source>
</evidence>
<keyword evidence="5" id="KW-1185">Reference proteome</keyword>
<sequence length="122" mass="12320">MKPTSIALALAWTAFGPGGLVIPAAASAANEATIAIVSGTYGSNCGAPHGNVTRDLAAHCDGLRTCNYPVSMIAAQSGGCRNDYLAEWRCGGHEFHNAALAPVAGNGDRLILSCEPSSGPGH</sequence>
<accession>A0A2U1A4R0</accession>
<reference evidence="3 4" key="1">
    <citation type="submission" date="2018-06" db="EMBL/GenBank/DDBJ databases">
        <title>Genomic Encyclopedia of Type Strains, Phase IV (KMG-V): Genome sequencing to study the core and pangenomes of soil and plant-associated prokaryotes.</title>
        <authorList>
            <person name="Whitman W."/>
        </authorList>
    </citation>
    <scope>NUCLEOTIDE SEQUENCE [LARGE SCALE GENOMIC DNA]</scope>
    <source>
        <strain evidence="3 4">SRCL-318</strain>
        <strain evidence="2 5">SRMrh-85</strain>
    </source>
</reference>
<keyword evidence="1" id="KW-0732">Signal</keyword>
<dbReference type="RefSeq" id="WP_221207116.1">
    <property type="nucleotide sequence ID" value="NZ_JACHVZ010000020.1"/>
</dbReference>
<feature type="signal peptide" evidence="1">
    <location>
        <begin position="1"/>
        <end position="28"/>
    </location>
</feature>
<evidence type="ECO:0000313" key="3">
    <source>
        <dbReference type="EMBL" id="PYE13646.1"/>
    </source>
</evidence>
<evidence type="ECO:0000313" key="5">
    <source>
        <dbReference type="Proteomes" id="UP000533533"/>
    </source>
</evidence>
<evidence type="ECO:0000256" key="1">
    <source>
        <dbReference type="SAM" id="SignalP"/>
    </source>
</evidence>
<dbReference type="AlphaFoldDB" id="A0A2U1A4R0"/>
<dbReference type="Proteomes" id="UP000247772">
    <property type="component" value="Unassembled WGS sequence"/>
</dbReference>